<keyword evidence="6" id="KW-0238">DNA-binding</keyword>
<evidence type="ECO:0000256" key="6">
    <source>
        <dbReference type="ARBA" id="ARBA00023125"/>
    </source>
</evidence>
<keyword evidence="4 11" id="KW-0347">Helicase</keyword>
<keyword evidence="2 11" id="KW-0547">Nucleotide-binding</keyword>
<feature type="domain" description="UvrD-like helicase C-terminal" evidence="13">
    <location>
        <begin position="305"/>
        <end position="622"/>
    </location>
</feature>
<evidence type="ECO:0000256" key="10">
    <source>
        <dbReference type="ARBA" id="ARBA00048988"/>
    </source>
</evidence>
<dbReference type="EC" id="5.6.2.4" evidence="9"/>
<evidence type="ECO:0000256" key="3">
    <source>
        <dbReference type="ARBA" id="ARBA00022801"/>
    </source>
</evidence>
<evidence type="ECO:0000259" key="13">
    <source>
        <dbReference type="PROSITE" id="PS51217"/>
    </source>
</evidence>
<dbReference type="GO" id="GO:0033202">
    <property type="term" value="C:DNA helicase complex"/>
    <property type="evidence" value="ECO:0007669"/>
    <property type="project" value="TreeGrafter"/>
</dbReference>
<dbReference type="CDD" id="cd18807">
    <property type="entry name" value="SF1_C_UvrD"/>
    <property type="match status" value="1"/>
</dbReference>
<dbReference type="GO" id="GO:0000725">
    <property type="term" value="P:recombinational repair"/>
    <property type="evidence" value="ECO:0007669"/>
    <property type="project" value="TreeGrafter"/>
</dbReference>
<dbReference type="InterPro" id="IPR014016">
    <property type="entry name" value="UvrD-like_ATP-bd"/>
</dbReference>
<dbReference type="Gene3D" id="3.40.50.300">
    <property type="entry name" value="P-loop containing nucleotide triphosphate hydrolases"/>
    <property type="match status" value="2"/>
</dbReference>
<comment type="catalytic activity">
    <reaction evidence="8">
        <text>Couples ATP hydrolysis with the unwinding of duplex DNA by translocating in the 3'-5' direction.</text>
        <dbReference type="EC" id="5.6.2.4"/>
    </reaction>
</comment>
<dbReference type="GO" id="GO:0016887">
    <property type="term" value="F:ATP hydrolysis activity"/>
    <property type="evidence" value="ECO:0007669"/>
    <property type="project" value="RHEA"/>
</dbReference>
<comment type="catalytic activity">
    <reaction evidence="10">
        <text>ATP + H2O = ADP + phosphate + H(+)</text>
        <dbReference type="Rhea" id="RHEA:13065"/>
        <dbReference type="ChEBI" id="CHEBI:15377"/>
        <dbReference type="ChEBI" id="CHEBI:15378"/>
        <dbReference type="ChEBI" id="CHEBI:30616"/>
        <dbReference type="ChEBI" id="CHEBI:43474"/>
        <dbReference type="ChEBI" id="CHEBI:456216"/>
        <dbReference type="EC" id="5.6.2.4"/>
    </reaction>
</comment>
<dbReference type="PANTHER" id="PTHR11070">
    <property type="entry name" value="UVRD / RECB / PCRA DNA HELICASE FAMILY MEMBER"/>
    <property type="match status" value="1"/>
</dbReference>
<comment type="similarity">
    <text evidence="1">Belongs to the helicase family. UvrD subfamily.</text>
</comment>
<dbReference type="GO" id="GO:0005524">
    <property type="term" value="F:ATP binding"/>
    <property type="evidence" value="ECO:0007669"/>
    <property type="project" value="UniProtKB-UniRule"/>
</dbReference>
<keyword evidence="7" id="KW-0413">Isomerase</keyword>
<evidence type="ECO:0000256" key="11">
    <source>
        <dbReference type="PROSITE-ProRule" id="PRU00560"/>
    </source>
</evidence>
<gene>
    <name evidence="14" type="ORF">CVV64_06995</name>
</gene>
<dbReference type="PROSITE" id="PS51198">
    <property type="entry name" value="UVRD_HELICASE_ATP_BIND"/>
    <property type="match status" value="1"/>
</dbReference>
<evidence type="ECO:0000256" key="8">
    <source>
        <dbReference type="ARBA" id="ARBA00034617"/>
    </source>
</evidence>
<dbReference type="Gene3D" id="1.10.486.10">
    <property type="entry name" value="PCRA, domain 4"/>
    <property type="match status" value="1"/>
</dbReference>
<dbReference type="CDD" id="cd17932">
    <property type="entry name" value="DEXQc_UvrD"/>
    <property type="match status" value="1"/>
</dbReference>
<evidence type="ECO:0000259" key="12">
    <source>
        <dbReference type="PROSITE" id="PS51198"/>
    </source>
</evidence>
<keyword evidence="3 11" id="KW-0378">Hydrolase</keyword>
<dbReference type="PANTHER" id="PTHR11070:SF2">
    <property type="entry name" value="ATP-DEPENDENT DNA HELICASE SRS2"/>
    <property type="match status" value="1"/>
</dbReference>
<dbReference type="GO" id="GO:0043138">
    <property type="term" value="F:3'-5' DNA helicase activity"/>
    <property type="evidence" value="ECO:0007669"/>
    <property type="project" value="UniProtKB-EC"/>
</dbReference>
<dbReference type="EMBL" id="PGXC01000003">
    <property type="protein sequence ID" value="PKK91495.1"/>
    <property type="molecule type" value="Genomic_DNA"/>
</dbReference>
<name>A0A2N1PT20_9BACT</name>
<dbReference type="AlphaFoldDB" id="A0A2N1PT20"/>
<keyword evidence="5 11" id="KW-0067">ATP-binding</keyword>
<evidence type="ECO:0000313" key="14">
    <source>
        <dbReference type="EMBL" id="PKK91495.1"/>
    </source>
</evidence>
<sequence>MRRFDLGINERLLTDLNQSQIDAVTYLKGPQIILAGAGSGKTRVLTRKLAWLVSCGGYSPWDILAVTFTNRAAAEMRSRVEEILGMSVRGMWVCTFHSACLRILRTCHIEAGLSDNFVVYDANDSLDAVKEALKSLSSRGSDALESGVKPGDIQARISMAKSRLITPETFQQQGDELYDELTEEVFSGYEACLARNNALDFDDLICRAIRLLRSNEKILQRYRGKFKYILVDEFQDTNIAQYEFVSLLCEGHKRICVVGDDDQSIYSWRGAMPGNMMDFIGRFGSLEGSQELKVSQLLENYRSTSAILQASHDVISQNLMRTKMDPLIPMRGDGEMPLHYIAASEREEAAFVTTTIDWLIREHDYCLDDFAIFYRTHAQSRGLEESFLRRGIPYRVVRGVAFYSRAEVKDIFAYLKIFVNPEDDLALKRIINVPTRKIGKTTIGKMETAAAASGLSLYSWLLAGGHVKSLPKKAVEAVSAFLEFLQFQMERSRTLPLAEFFSDFMDDLGYARQLKNSVKPEDRQRAENLDELITIVQEYSHISASIADDSHAADSSGALSSAVDYDDSLFFRTVSEGLQGFLQYVSLVSDADFLDSEMGLEPEPGIMERGSVSMMSVHSAKGLEFKAVFMIGMEEELFPHFNCMSTAEAIDEERRLCYVAMTRARDRLFLTSTVSRRIYGKKTNPSTSRFLMEIDSEHIIQEYSRALRWMQDW</sequence>
<evidence type="ECO:0000256" key="2">
    <source>
        <dbReference type="ARBA" id="ARBA00022741"/>
    </source>
</evidence>
<organism evidence="14 15">
    <name type="scientific">Candidatus Wallbacteria bacterium HGW-Wallbacteria-1</name>
    <dbReference type="NCBI Taxonomy" id="2013854"/>
    <lineage>
        <taxon>Bacteria</taxon>
        <taxon>Candidatus Walliibacteriota</taxon>
    </lineage>
</organism>
<dbReference type="InterPro" id="IPR027417">
    <property type="entry name" value="P-loop_NTPase"/>
</dbReference>
<evidence type="ECO:0000256" key="7">
    <source>
        <dbReference type="ARBA" id="ARBA00023235"/>
    </source>
</evidence>
<dbReference type="InterPro" id="IPR014017">
    <property type="entry name" value="DNA_helicase_UvrD-like_C"/>
</dbReference>
<dbReference type="GO" id="GO:0005829">
    <property type="term" value="C:cytosol"/>
    <property type="evidence" value="ECO:0007669"/>
    <property type="project" value="TreeGrafter"/>
</dbReference>
<dbReference type="GO" id="GO:0003677">
    <property type="term" value="F:DNA binding"/>
    <property type="evidence" value="ECO:0007669"/>
    <property type="project" value="UniProtKB-KW"/>
</dbReference>
<feature type="binding site" evidence="11">
    <location>
        <begin position="35"/>
        <end position="42"/>
    </location>
    <ligand>
        <name>ATP</name>
        <dbReference type="ChEBI" id="CHEBI:30616"/>
    </ligand>
</feature>
<evidence type="ECO:0000313" key="15">
    <source>
        <dbReference type="Proteomes" id="UP000233256"/>
    </source>
</evidence>
<evidence type="ECO:0000256" key="9">
    <source>
        <dbReference type="ARBA" id="ARBA00034808"/>
    </source>
</evidence>
<evidence type="ECO:0000256" key="4">
    <source>
        <dbReference type="ARBA" id="ARBA00022806"/>
    </source>
</evidence>
<dbReference type="Pfam" id="PF13361">
    <property type="entry name" value="UvrD_C"/>
    <property type="match status" value="1"/>
</dbReference>
<dbReference type="Gene3D" id="1.10.10.160">
    <property type="match status" value="1"/>
</dbReference>
<dbReference type="Proteomes" id="UP000233256">
    <property type="component" value="Unassembled WGS sequence"/>
</dbReference>
<evidence type="ECO:0000256" key="5">
    <source>
        <dbReference type="ARBA" id="ARBA00022840"/>
    </source>
</evidence>
<proteinExistence type="inferred from homology"/>
<comment type="caution">
    <text evidence="14">The sequence shown here is derived from an EMBL/GenBank/DDBJ whole genome shotgun (WGS) entry which is preliminary data.</text>
</comment>
<reference evidence="14 15" key="1">
    <citation type="journal article" date="2017" name="ISME J.">
        <title>Potential for microbial H2 and metal transformations associated with novel bacteria and archaea in deep terrestrial subsurface sediments.</title>
        <authorList>
            <person name="Hernsdorf A.W."/>
            <person name="Amano Y."/>
            <person name="Miyakawa K."/>
            <person name="Ise K."/>
            <person name="Suzuki Y."/>
            <person name="Anantharaman K."/>
            <person name="Probst A."/>
            <person name="Burstein D."/>
            <person name="Thomas B.C."/>
            <person name="Banfield J.F."/>
        </authorList>
    </citation>
    <scope>NUCLEOTIDE SEQUENCE [LARGE SCALE GENOMIC DNA]</scope>
    <source>
        <strain evidence="14">HGW-Wallbacteria-1</strain>
    </source>
</reference>
<dbReference type="PROSITE" id="PS51217">
    <property type="entry name" value="UVRD_HELICASE_CTER"/>
    <property type="match status" value="1"/>
</dbReference>
<dbReference type="InterPro" id="IPR013986">
    <property type="entry name" value="DExx_box_DNA_helicase_dom_sf"/>
</dbReference>
<accession>A0A2N1PT20</accession>
<protein>
    <recommendedName>
        <fullName evidence="9">DNA 3'-5' helicase</fullName>
        <ecNumber evidence="9">5.6.2.4</ecNumber>
    </recommendedName>
</protein>
<dbReference type="SUPFAM" id="SSF52540">
    <property type="entry name" value="P-loop containing nucleoside triphosphate hydrolases"/>
    <property type="match status" value="1"/>
</dbReference>
<dbReference type="InterPro" id="IPR000212">
    <property type="entry name" value="DNA_helicase_UvrD/REP"/>
</dbReference>
<evidence type="ECO:0000256" key="1">
    <source>
        <dbReference type="ARBA" id="ARBA00009922"/>
    </source>
</evidence>
<feature type="domain" description="UvrD-like helicase ATP-binding" evidence="12">
    <location>
        <begin position="14"/>
        <end position="304"/>
    </location>
</feature>
<dbReference type="Pfam" id="PF00580">
    <property type="entry name" value="UvrD-helicase"/>
    <property type="match status" value="1"/>
</dbReference>